<accession>A0A098EF35</accession>
<dbReference type="EMBL" id="CCXQ01000107">
    <property type="protein sequence ID" value="CEG20879.1"/>
    <property type="molecule type" value="Genomic_DNA"/>
</dbReference>
<reference evidence="1 2" key="1">
    <citation type="submission" date="2014-09" db="EMBL/GenBank/DDBJ databases">
        <authorList>
            <person name="Loux Valentin"/>
            <person name="Dugat Thibaut"/>
        </authorList>
    </citation>
    <scope>NUCLEOTIDE SEQUENCE [LARGE SCALE GENOMIC DNA]</scope>
    <source>
        <strain evidence="1 2">BOV-10_179</strain>
    </source>
</reference>
<sequence>MRILSGTLPLLQKSRFFSSFLIVIRHYVGFERSVTGVLLQGVLRTETLLRAGDVLVGIERAGHHFILIA</sequence>
<dbReference type="AlphaFoldDB" id="A0A098EF35"/>
<name>A0A098EF35_ANAPH</name>
<evidence type="ECO:0000313" key="2">
    <source>
        <dbReference type="Proteomes" id="UP000055047"/>
    </source>
</evidence>
<dbReference type="RefSeq" id="WP_060757875.1">
    <property type="nucleotide sequence ID" value="NZ_CCXQ01000107.1"/>
</dbReference>
<evidence type="ECO:0000313" key="1">
    <source>
        <dbReference type="EMBL" id="CEG20879.1"/>
    </source>
</evidence>
<proteinExistence type="predicted"/>
<dbReference type="Proteomes" id="UP000055047">
    <property type="component" value="Unassembled WGS sequence"/>
</dbReference>
<protein>
    <submittedName>
        <fullName evidence="1">Uncharacterized protein</fullName>
    </submittedName>
</protein>
<gene>
    <name evidence="1" type="ORF">ANAPHAGO_00660</name>
</gene>
<organism evidence="1 2">
    <name type="scientific">Anaplasma phagocytophilum</name>
    <name type="common">Ehrlichia phagocytophila</name>
    <dbReference type="NCBI Taxonomy" id="948"/>
    <lineage>
        <taxon>Bacteria</taxon>
        <taxon>Pseudomonadati</taxon>
        <taxon>Pseudomonadota</taxon>
        <taxon>Alphaproteobacteria</taxon>
        <taxon>Rickettsiales</taxon>
        <taxon>Anaplasmataceae</taxon>
        <taxon>Anaplasma</taxon>
        <taxon>phagocytophilum group</taxon>
    </lineage>
</organism>